<feature type="region of interest" description="Disordered" evidence="1">
    <location>
        <begin position="1"/>
        <end position="29"/>
    </location>
</feature>
<keyword evidence="2" id="KW-0812">Transmembrane</keyword>
<keyword evidence="2" id="KW-0472">Membrane</keyword>
<accession>A0A2W1NDE0</accession>
<name>A0A2W1NDE0_PAEXE</name>
<evidence type="ECO:0000313" key="4">
    <source>
        <dbReference type="Proteomes" id="UP000214746"/>
    </source>
</evidence>
<keyword evidence="2" id="KW-1133">Transmembrane helix</keyword>
<feature type="transmembrane region" description="Helical" evidence="2">
    <location>
        <begin position="47"/>
        <end position="65"/>
    </location>
</feature>
<dbReference type="OrthoDB" id="2622545at2"/>
<dbReference type="AlphaFoldDB" id="A0A2W1NDE0"/>
<gene>
    <name evidence="3" type="ORF">CBW46_006135</name>
</gene>
<sequence>MNDRTRAVNEHNQKEAAPDEKDDTFLPPRRAVHPTEKETWLRMFYRSLLWLFIMLVTGLLVWGWQSVSMAS</sequence>
<evidence type="ECO:0000256" key="2">
    <source>
        <dbReference type="SAM" id="Phobius"/>
    </source>
</evidence>
<evidence type="ECO:0000256" key="1">
    <source>
        <dbReference type="SAM" id="MobiDB-lite"/>
    </source>
</evidence>
<proteinExistence type="predicted"/>
<evidence type="ECO:0000313" key="3">
    <source>
        <dbReference type="EMBL" id="PZE21974.1"/>
    </source>
</evidence>
<dbReference type="EMBL" id="NHRJ02000002">
    <property type="protein sequence ID" value="PZE21974.1"/>
    <property type="molecule type" value="Genomic_DNA"/>
</dbReference>
<keyword evidence="4" id="KW-1185">Reference proteome</keyword>
<feature type="compositionally biased region" description="Basic and acidic residues" evidence="1">
    <location>
        <begin position="1"/>
        <end position="19"/>
    </location>
</feature>
<protein>
    <submittedName>
        <fullName evidence="3">Uncharacterized protein</fullName>
    </submittedName>
</protein>
<dbReference type="RefSeq" id="WP_089199117.1">
    <property type="nucleotide sequence ID" value="NZ_NHRJ02000002.1"/>
</dbReference>
<organism evidence="3 4">
    <name type="scientific">Paenibacillus xerothermodurans</name>
    <dbReference type="NCBI Taxonomy" id="1977292"/>
    <lineage>
        <taxon>Bacteria</taxon>
        <taxon>Bacillati</taxon>
        <taxon>Bacillota</taxon>
        <taxon>Bacilli</taxon>
        <taxon>Bacillales</taxon>
        <taxon>Paenibacillaceae</taxon>
        <taxon>Paenibacillus</taxon>
    </lineage>
</organism>
<comment type="caution">
    <text evidence="3">The sequence shown here is derived from an EMBL/GenBank/DDBJ whole genome shotgun (WGS) entry which is preliminary data.</text>
</comment>
<reference evidence="3" key="1">
    <citation type="submission" date="2018-06" db="EMBL/GenBank/DDBJ databases">
        <title>Paenibacillus xerothermodurans sp. nov. an extremely dry heat resistant spore forming bacterium isolated from the soil of Cape Canaveral, Florida.</title>
        <authorList>
            <person name="Seuylemezian A."/>
            <person name="Kaur N."/>
            <person name="Patil P."/>
            <person name="Patil P."/>
            <person name="Mayilraj S."/>
            <person name="Vaishampayan P."/>
        </authorList>
    </citation>
    <scope>NUCLEOTIDE SEQUENCE [LARGE SCALE GENOMIC DNA]</scope>
    <source>
        <strain evidence="3">ATCC 27380</strain>
    </source>
</reference>
<dbReference type="Proteomes" id="UP000214746">
    <property type="component" value="Unassembled WGS sequence"/>
</dbReference>